<feature type="region of interest" description="Disordered" evidence="2">
    <location>
        <begin position="697"/>
        <end position="727"/>
    </location>
</feature>
<evidence type="ECO:0000256" key="1">
    <source>
        <dbReference type="PROSITE-ProRule" id="PRU00122"/>
    </source>
</evidence>
<dbReference type="SUPFAM" id="SSF49899">
    <property type="entry name" value="Concanavalin A-like lectins/glucanases"/>
    <property type="match status" value="2"/>
</dbReference>
<feature type="chain" id="PRO_5042860155" description="Laminin G domain-containing protein" evidence="3">
    <location>
        <begin position="22"/>
        <end position="727"/>
    </location>
</feature>
<feature type="region of interest" description="Disordered" evidence="2">
    <location>
        <begin position="485"/>
        <end position="520"/>
    </location>
</feature>
<feature type="domain" description="Laminin G" evidence="4">
    <location>
        <begin position="289"/>
        <end position="487"/>
    </location>
</feature>
<protein>
    <recommendedName>
        <fullName evidence="4">Laminin G domain-containing protein</fullName>
    </recommendedName>
</protein>
<keyword evidence="1" id="KW-1015">Disulfide bond</keyword>
<dbReference type="EMBL" id="JBAMIC010000007">
    <property type="protein sequence ID" value="KAK7106322.1"/>
    <property type="molecule type" value="Genomic_DNA"/>
</dbReference>
<evidence type="ECO:0000256" key="2">
    <source>
        <dbReference type="SAM" id="MobiDB-lite"/>
    </source>
</evidence>
<name>A0AAN9GFC6_9CAEN</name>
<dbReference type="Gene3D" id="2.60.120.200">
    <property type="match status" value="2"/>
</dbReference>
<comment type="caution">
    <text evidence="5">The sequence shown here is derived from an EMBL/GenBank/DDBJ whole genome shotgun (WGS) entry which is preliminary data.</text>
</comment>
<feature type="domain" description="Laminin G" evidence="4">
    <location>
        <begin position="71"/>
        <end position="284"/>
    </location>
</feature>
<dbReference type="InterPro" id="IPR001791">
    <property type="entry name" value="Laminin_G"/>
</dbReference>
<keyword evidence="3" id="KW-0732">Signal</keyword>
<feature type="compositionally biased region" description="Gly residues" evidence="2">
    <location>
        <begin position="709"/>
        <end position="727"/>
    </location>
</feature>
<feature type="compositionally biased region" description="Polar residues" evidence="2">
    <location>
        <begin position="504"/>
        <end position="519"/>
    </location>
</feature>
<accession>A0AAN9GFC6</accession>
<dbReference type="PANTHER" id="PTHR15036">
    <property type="entry name" value="PIKACHURIN-LIKE PROTEIN"/>
    <property type="match status" value="1"/>
</dbReference>
<organism evidence="5 6">
    <name type="scientific">Littorina saxatilis</name>
    <dbReference type="NCBI Taxonomy" id="31220"/>
    <lineage>
        <taxon>Eukaryota</taxon>
        <taxon>Metazoa</taxon>
        <taxon>Spiralia</taxon>
        <taxon>Lophotrochozoa</taxon>
        <taxon>Mollusca</taxon>
        <taxon>Gastropoda</taxon>
        <taxon>Caenogastropoda</taxon>
        <taxon>Littorinimorpha</taxon>
        <taxon>Littorinoidea</taxon>
        <taxon>Littorinidae</taxon>
        <taxon>Littorina</taxon>
    </lineage>
</organism>
<sequence>MFPQIPYMLTTAFLQAGVAQASLPVPVIYIYGENSSSVRIAWLSPTPTPSTSSSPFPTEYRVQKLDVPFATHVLTYSDGSRLTGTGYYRVRPLPAWWRPYIGLRVKATIRSQNGVLAFMSSSDQRQYFAIILVEGIPRLTYANNDGCVADVFINVERTENRNLSKLSDGKEHTVMALWEDGNMGSLRVDQTYFAKMIESNSKCKRGSTLQLDTDLYLGGVPRSFSVHSRVDPWLNRAAGIELAGCVHSVEILEQKEAPEMWRGVGWNCSATLAVGLPPPSPRSCPSNLREGIHFMGDGYAVIPNCQTPCGLQTAIGNIQLSFTMRTTHNAGALLFLIHGPKKHYLVGYLIPTGLAMSMWFLMYRDGRIPWQVNSCSLKNIRLCDGQWHNITVRKTNSALYLAVDNTPWAVSGYKPVGYLNLTSPIYLGGVKQSPELLAFLTSSVWPSSNAPNVTKGFSGCIKDVQINGAMVDLTSATQARNVKLDGCPPEGQGQGQGDKKRGCSSRTPVQTLYRGNNTPLDDLASLPNTDYLYRVLQDNAAGPWVYSRTEMTTSASCPARGPLLQDGYLSCGNTPWENGTKVTHQFRVKRDTFPALCPVSPTNREVRFERAPNRTGPYQRRCTVQDLTKACTGAFKPGTLGCGCIEISGSSFLVEYTFVARPEDSGWWRGSLDCYDADLASPLLSFGSNDNCHDRRVVLPGSSDTSSDGGSGGSGYGSVGLGNDTGK</sequence>
<keyword evidence="6" id="KW-1185">Reference proteome</keyword>
<evidence type="ECO:0000313" key="6">
    <source>
        <dbReference type="Proteomes" id="UP001374579"/>
    </source>
</evidence>
<feature type="signal peptide" evidence="3">
    <location>
        <begin position="1"/>
        <end position="21"/>
    </location>
</feature>
<evidence type="ECO:0000313" key="5">
    <source>
        <dbReference type="EMBL" id="KAK7106322.1"/>
    </source>
</evidence>
<gene>
    <name evidence="5" type="ORF">V1264_017588</name>
</gene>
<dbReference type="Proteomes" id="UP001374579">
    <property type="component" value="Unassembled WGS sequence"/>
</dbReference>
<dbReference type="SMART" id="SM00282">
    <property type="entry name" value="LamG"/>
    <property type="match status" value="2"/>
</dbReference>
<comment type="caution">
    <text evidence="1">Lacks conserved residue(s) required for the propagation of feature annotation.</text>
</comment>
<reference evidence="5 6" key="1">
    <citation type="submission" date="2024-02" db="EMBL/GenBank/DDBJ databases">
        <title>Chromosome-scale genome assembly of the rough periwinkle Littorina saxatilis.</title>
        <authorList>
            <person name="De Jode A."/>
            <person name="Faria R."/>
            <person name="Formenti G."/>
            <person name="Sims Y."/>
            <person name="Smith T.P."/>
            <person name="Tracey A."/>
            <person name="Wood J.M.D."/>
            <person name="Zagrodzka Z.B."/>
            <person name="Johannesson K."/>
            <person name="Butlin R.K."/>
            <person name="Leder E.H."/>
        </authorList>
    </citation>
    <scope>NUCLEOTIDE SEQUENCE [LARGE SCALE GENOMIC DNA]</scope>
    <source>
        <strain evidence="5">Snail1</strain>
        <tissue evidence="5">Muscle</tissue>
    </source>
</reference>
<dbReference type="AlphaFoldDB" id="A0AAN9GFC6"/>
<dbReference type="InterPro" id="IPR013320">
    <property type="entry name" value="ConA-like_dom_sf"/>
</dbReference>
<dbReference type="Pfam" id="PF02210">
    <property type="entry name" value="Laminin_G_2"/>
    <property type="match status" value="2"/>
</dbReference>
<dbReference type="PANTHER" id="PTHR15036:SF85">
    <property type="entry name" value="SP2353, ISOFORM A"/>
    <property type="match status" value="1"/>
</dbReference>
<feature type="disulfide bond" evidence="1">
    <location>
        <begin position="460"/>
        <end position="487"/>
    </location>
</feature>
<dbReference type="PROSITE" id="PS50025">
    <property type="entry name" value="LAM_G_DOMAIN"/>
    <property type="match status" value="2"/>
</dbReference>
<proteinExistence type="predicted"/>
<dbReference type="GO" id="GO:0016020">
    <property type="term" value="C:membrane"/>
    <property type="evidence" value="ECO:0007669"/>
    <property type="project" value="UniProtKB-SubCell"/>
</dbReference>
<dbReference type="CDD" id="cd00110">
    <property type="entry name" value="LamG"/>
    <property type="match status" value="2"/>
</dbReference>
<dbReference type="InterPro" id="IPR050372">
    <property type="entry name" value="Neurexin-related_CASP"/>
</dbReference>
<evidence type="ECO:0000256" key="3">
    <source>
        <dbReference type="SAM" id="SignalP"/>
    </source>
</evidence>
<evidence type="ECO:0000259" key="4">
    <source>
        <dbReference type="PROSITE" id="PS50025"/>
    </source>
</evidence>